<dbReference type="PANTHER" id="PTHR13887">
    <property type="entry name" value="GLUTATHIONE S-TRANSFERASE KAPPA"/>
    <property type="match status" value="1"/>
</dbReference>
<dbReference type="PANTHER" id="PTHR13887:SF41">
    <property type="entry name" value="THIOREDOXIN SUPERFAMILY PROTEIN"/>
    <property type="match status" value="1"/>
</dbReference>
<dbReference type="SUPFAM" id="SSF52833">
    <property type="entry name" value="Thioredoxin-like"/>
    <property type="match status" value="1"/>
</dbReference>
<sequence>MSAATSPLIDLPSQQHQNDHHHHSRSDDQQQPLPSASTTTSTTRKGLSTASTTTSVIMRRDNEPATAPGVIRLEIYADLLCPWCFIEKRSLDALTRRYAEEHPDVRFEVVWKPYYIAPAMAKHNVDKRSIYSRLNAINPTFLPRIHLAAAKHNISFSIRGLTGNTRPAHRLIASTLAKHGPEAQSRVVEALFRGHFEDGRDLSDEAWLAAVGTEAGGMAESLLEDEEEQGRRVDEVAERARREFGVEAVPCVVVQGRYKVGGYQEGVVFERLFDKIRLGGEVI</sequence>
<dbReference type="Pfam" id="PF01323">
    <property type="entry name" value="DSBA"/>
    <property type="match status" value="1"/>
</dbReference>
<dbReference type="CDD" id="cd03024">
    <property type="entry name" value="DsbA_FrnE"/>
    <property type="match status" value="1"/>
</dbReference>
<dbReference type="Proteomes" id="UP000240760">
    <property type="component" value="Unassembled WGS sequence"/>
</dbReference>
<dbReference type="AlphaFoldDB" id="A0A2T4C8K5"/>
<evidence type="ECO:0000313" key="3">
    <source>
        <dbReference type="EMBL" id="PTB77842.1"/>
    </source>
</evidence>
<dbReference type="Gene3D" id="3.40.30.10">
    <property type="entry name" value="Glutaredoxin"/>
    <property type="match status" value="1"/>
</dbReference>
<keyword evidence="4" id="KW-1185">Reference proteome</keyword>
<dbReference type="OrthoDB" id="1930760at2759"/>
<accession>A0A2T4C8K5</accession>
<proteinExistence type="predicted"/>
<name>A0A2T4C8K5_TRILO</name>
<evidence type="ECO:0000313" key="4">
    <source>
        <dbReference type="Proteomes" id="UP000240760"/>
    </source>
</evidence>
<dbReference type="GO" id="GO:0016491">
    <property type="term" value="F:oxidoreductase activity"/>
    <property type="evidence" value="ECO:0007669"/>
    <property type="project" value="InterPro"/>
</dbReference>
<gene>
    <name evidence="3" type="ORF">M440DRAFT_1400780</name>
</gene>
<protein>
    <submittedName>
        <fullName evidence="3">Thioredoxin-like protein</fullName>
    </submittedName>
</protein>
<dbReference type="EMBL" id="KZ679130">
    <property type="protein sequence ID" value="PTB77842.1"/>
    <property type="molecule type" value="Genomic_DNA"/>
</dbReference>
<feature type="domain" description="DSBA-like thioredoxin" evidence="2">
    <location>
        <begin position="73"/>
        <end position="262"/>
    </location>
</feature>
<organism evidence="3 4">
    <name type="scientific">Trichoderma longibrachiatum ATCC 18648</name>
    <dbReference type="NCBI Taxonomy" id="983965"/>
    <lineage>
        <taxon>Eukaryota</taxon>
        <taxon>Fungi</taxon>
        <taxon>Dikarya</taxon>
        <taxon>Ascomycota</taxon>
        <taxon>Pezizomycotina</taxon>
        <taxon>Sordariomycetes</taxon>
        <taxon>Hypocreomycetidae</taxon>
        <taxon>Hypocreales</taxon>
        <taxon>Hypocreaceae</taxon>
        <taxon>Trichoderma</taxon>
    </lineage>
</organism>
<evidence type="ECO:0000256" key="1">
    <source>
        <dbReference type="SAM" id="MobiDB-lite"/>
    </source>
</evidence>
<feature type="compositionally biased region" description="Polar residues" evidence="1">
    <location>
        <begin position="44"/>
        <end position="56"/>
    </location>
</feature>
<dbReference type="InterPro" id="IPR001853">
    <property type="entry name" value="DSBA-like_thioredoxin_dom"/>
</dbReference>
<feature type="region of interest" description="Disordered" evidence="1">
    <location>
        <begin position="1"/>
        <end position="61"/>
    </location>
</feature>
<evidence type="ECO:0000259" key="2">
    <source>
        <dbReference type="Pfam" id="PF01323"/>
    </source>
</evidence>
<reference evidence="3 4" key="1">
    <citation type="submission" date="2016-07" db="EMBL/GenBank/DDBJ databases">
        <title>Multiple horizontal gene transfer events from other fungi enriched the ability of initially mycotrophic Trichoderma (Ascomycota) to feed on dead plant biomass.</title>
        <authorList>
            <consortium name="DOE Joint Genome Institute"/>
            <person name="Aerts A."/>
            <person name="Atanasova L."/>
            <person name="Chenthamara K."/>
            <person name="Zhang J."/>
            <person name="Grujic M."/>
            <person name="Henrissat B."/>
            <person name="Kuo A."/>
            <person name="Salamov A."/>
            <person name="Lipzen A."/>
            <person name="Labutti K."/>
            <person name="Barry K."/>
            <person name="Miao Y."/>
            <person name="Rahimi M.J."/>
            <person name="Shen Q."/>
            <person name="Grigoriev I.V."/>
            <person name="Kubicek C.P."/>
            <person name="Druzhinina I.S."/>
        </authorList>
    </citation>
    <scope>NUCLEOTIDE SEQUENCE [LARGE SCALE GENOMIC DNA]</scope>
    <source>
        <strain evidence="3 4">ATCC 18648</strain>
    </source>
</reference>
<dbReference type="InterPro" id="IPR036249">
    <property type="entry name" value="Thioredoxin-like_sf"/>
</dbReference>